<dbReference type="EMBL" id="BAABME010006078">
    <property type="protein sequence ID" value="GAA0167394.1"/>
    <property type="molecule type" value="Genomic_DNA"/>
</dbReference>
<protein>
    <submittedName>
        <fullName evidence="3">Uncharacterized protein</fullName>
    </submittedName>
</protein>
<proteinExistence type="predicted"/>
<feature type="compositionally biased region" description="Low complexity" evidence="1">
    <location>
        <begin position="190"/>
        <end position="200"/>
    </location>
</feature>
<sequence length="240" mass="27952">MWGWCHKRWISLFCITIRVNTLDVTGFLHDWSVRDLVQPAPPPTPSSPSVSALGLWLQCLRVASGVDLLGVSREKQEETFFGSLRRLLNQTRESAADILGGVLPGFRKRPTTSLFEHPQLYHQQQKYSNPWPVQDSYVIRDDDEAPTVEAKTYAFMSKDAEKMQQLRQSRAFYSGLDGNFQQQQHDHHQQQQQQQQQTQKQQHHHRAGRQTRNPFDSWNSSYDHRNIHYRVNSMGYGQGY</sequence>
<comment type="caution">
    <text evidence="3">The sequence shown here is derived from an EMBL/GenBank/DDBJ whole genome shotgun (WGS) entry which is preliminary data.</text>
</comment>
<evidence type="ECO:0000256" key="2">
    <source>
        <dbReference type="SAM" id="SignalP"/>
    </source>
</evidence>
<feature type="region of interest" description="Disordered" evidence="1">
    <location>
        <begin position="181"/>
        <end position="222"/>
    </location>
</feature>
<dbReference type="AlphaFoldDB" id="A0AAV3QUR6"/>
<gene>
    <name evidence="3" type="ORF">LIER_22339</name>
</gene>
<reference evidence="3 4" key="1">
    <citation type="submission" date="2024-01" db="EMBL/GenBank/DDBJ databases">
        <title>The complete chloroplast genome sequence of Lithospermum erythrorhizon: insights into the phylogenetic relationship among Boraginaceae species and the maternal lineages of purple gromwells.</title>
        <authorList>
            <person name="Okada T."/>
            <person name="Watanabe K."/>
        </authorList>
    </citation>
    <scope>NUCLEOTIDE SEQUENCE [LARGE SCALE GENOMIC DNA]</scope>
</reference>
<feature type="compositionally biased region" description="Polar residues" evidence="1">
    <location>
        <begin position="210"/>
        <end position="221"/>
    </location>
</feature>
<dbReference type="PANTHER" id="PTHR13833">
    <property type="match status" value="1"/>
</dbReference>
<dbReference type="Proteomes" id="UP001454036">
    <property type="component" value="Unassembled WGS sequence"/>
</dbReference>
<evidence type="ECO:0000256" key="1">
    <source>
        <dbReference type="SAM" id="MobiDB-lite"/>
    </source>
</evidence>
<accession>A0AAV3QUR6</accession>
<dbReference type="PANTHER" id="PTHR13833:SF57">
    <property type="entry name" value="NHL REPEAT PROTEIN"/>
    <property type="match status" value="1"/>
</dbReference>
<feature type="signal peptide" evidence="2">
    <location>
        <begin position="1"/>
        <end position="21"/>
    </location>
</feature>
<feature type="chain" id="PRO_5043853511" evidence="2">
    <location>
        <begin position="22"/>
        <end position="240"/>
    </location>
</feature>
<name>A0AAV3QUR6_LITER</name>
<evidence type="ECO:0000313" key="3">
    <source>
        <dbReference type="EMBL" id="GAA0167394.1"/>
    </source>
</evidence>
<keyword evidence="4" id="KW-1185">Reference proteome</keyword>
<organism evidence="3 4">
    <name type="scientific">Lithospermum erythrorhizon</name>
    <name type="common">Purple gromwell</name>
    <name type="synonym">Lithospermum officinale var. erythrorhizon</name>
    <dbReference type="NCBI Taxonomy" id="34254"/>
    <lineage>
        <taxon>Eukaryota</taxon>
        <taxon>Viridiplantae</taxon>
        <taxon>Streptophyta</taxon>
        <taxon>Embryophyta</taxon>
        <taxon>Tracheophyta</taxon>
        <taxon>Spermatophyta</taxon>
        <taxon>Magnoliopsida</taxon>
        <taxon>eudicotyledons</taxon>
        <taxon>Gunneridae</taxon>
        <taxon>Pentapetalae</taxon>
        <taxon>asterids</taxon>
        <taxon>lamiids</taxon>
        <taxon>Boraginales</taxon>
        <taxon>Boraginaceae</taxon>
        <taxon>Boraginoideae</taxon>
        <taxon>Lithospermeae</taxon>
        <taxon>Lithospermum</taxon>
    </lineage>
</organism>
<evidence type="ECO:0000313" key="4">
    <source>
        <dbReference type="Proteomes" id="UP001454036"/>
    </source>
</evidence>
<keyword evidence="2" id="KW-0732">Signal</keyword>